<keyword evidence="2" id="KW-1185">Reference proteome</keyword>
<evidence type="ECO:0000313" key="1">
    <source>
        <dbReference type="EMBL" id="KAF8885681.1"/>
    </source>
</evidence>
<dbReference type="Proteomes" id="UP000724874">
    <property type="component" value="Unassembled WGS sequence"/>
</dbReference>
<evidence type="ECO:0000313" key="2">
    <source>
        <dbReference type="Proteomes" id="UP000724874"/>
    </source>
</evidence>
<accession>A0A9P5TJN7</accession>
<comment type="caution">
    <text evidence="1">The sequence shown here is derived from an EMBL/GenBank/DDBJ whole genome shotgun (WGS) entry which is preliminary data.</text>
</comment>
<dbReference type="EMBL" id="JADNYJ010000100">
    <property type="protein sequence ID" value="KAF8885681.1"/>
    <property type="molecule type" value="Genomic_DNA"/>
</dbReference>
<proteinExistence type="predicted"/>
<protein>
    <recommendedName>
        <fullName evidence="3">BTB domain-containing protein</fullName>
    </recommendedName>
</protein>
<dbReference type="AlphaFoldDB" id="A0A9P5TJN7"/>
<gene>
    <name evidence="1" type="ORF">CPB84DRAFT_1685331</name>
</gene>
<sequence length="408" mass="46325">MVHLYILNPAHKLHFMSRLFLKGSKRILKQVNASPINPGISQAQEGPAKRSKVNVLDLIKADLPSVPQSALTRDTNYYKDESGGGFCIFRVENTLFKVHKYVLQREPSAFGDMFCLPVIPGNREGMSDDTAIPLTDTAEQFQDLLWALYALPTELYSTSEVDSPSLERLLNITELTHKYCIASFEKWALDRLFSLAQDPYIFLRRASPEHCARVLKIAALCNYTRILDAVTQQLIPRILWSDMNRQAILRVAESRGLRRIQGVVHYKDLINMEKASISAGQKLSSYPSCTELRPQTQERLIAAHHSLINLWECVKSFPPHFMEHDCPTHLNCLSTWSDLWLDAAEAQQTERLPTADVLGRLKAMMIILKKATRESETITLGCTLAALESITSFREDIIAGLMDHFQYY</sequence>
<reference evidence="1" key="1">
    <citation type="submission" date="2020-11" db="EMBL/GenBank/DDBJ databases">
        <authorList>
            <consortium name="DOE Joint Genome Institute"/>
            <person name="Ahrendt S."/>
            <person name="Riley R."/>
            <person name="Andreopoulos W."/>
            <person name="LaButti K."/>
            <person name="Pangilinan J."/>
            <person name="Ruiz-duenas F.J."/>
            <person name="Barrasa J.M."/>
            <person name="Sanchez-Garcia M."/>
            <person name="Camarero S."/>
            <person name="Miyauchi S."/>
            <person name="Serrano A."/>
            <person name="Linde D."/>
            <person name="Babiker R."/>
            <person name="Drula E."/>
            <person name="Ayuso-Fernandez I."/>
            <person name="Pacheco R."/>
            <person name="Padilla G."/>
            <person name="Ferreira P."/>
            <person name="Barriuso J."/>
            <person name="Kellner H."/>
            <person name="Castanera R."/>
            <person name="Alfaro M."/>
            <person name="Ramirez L."/>
            <person name="Pisabarro A.G."/>
            <person name="Kuo A."/>
            <person name="Tritt A."/>
            <person name="Lipzen A."/>
            <person name="He G."/>
            <person name="Yan M."/>
            <person name="Ng V."/>
            <person name="Cullen D."/>
            <person name="Martin F."/>
            <person name="Rosso M.-N."/>
            <person name="Henrissat B."/>
            <person name="Hibbett D."/>
            <person name="Martinez A.T."/>
            <person name="Grigoriev I.V."/>
        </authorList>
    </citation>
    <scope>NUCLEOTIDE SEQUENCE</scope>
    <source>
        <strain evidence="1">AH 44721</strain>
    </source>
</reference>
<dbReference type="Gene3D" id="3.30.710.10">
    <property type="entry name" value="Potassium Channel Kv1.1, Chain A"/>
    <property type="match status" value="1"/>
</dbReference>
<dbReference type="OrthoDB" id="3157337at2759"/>
<name>A0A9P5TJN7_GYMJU</name>
<evidence type="ECO:0008006" key="3">
    <source>
        <dbReference type="Google" id="ProtNLM"/>
    </source>
</evidence>
<dbReference type="InterPro" id="IPR011333">
    <property type="entry name" value="SKP1/BTB/POZ_sf"/>
</dbReference>
<organism evidence="1 2">
    <name type="scientific">Gymnopilus junonius</name>
    <name type="common">Spectacular rustgill mushroom</name>
    <name type="synonym">Gymnopilus spectabilis subsp. junonius</name>
    <dbReference type="NCBI Taxonomy" id="109634"/>
    <lineage>
        <taxon>Eukaryota</taxon>
        <taxon>Fungi</taxon>
        <taxon>Dikarya</taxon>
        <taxon>Basidiomycota</taxon>
        <taxon>Agaricomycotina</taxon>
        <taxon>Agaricomycetes</taxon>
        <taxon>Agaricomycetidae</taxon>
        <taxon>Agaricales</taxon>
        <taxon>Agaricineae</taxon>
        <taxon>Hymenogastraceae</taxon>
        <taxon>Gymnopilus</taxon>
    </lineage>
</organism>